<protein>
    <submittedName>
        <fullName evidence="1">Uncharacterized protein</fullName>
    </submittedName>
</protein>
<proteinExistence type="predicted"/>
<evidence type="ECO:0000313" key="2">
    <source>
        <dbReference type="Proteomes" id="UP000305948"/>
    </source>
</evidence>
<dbReference type="EMBL" id="ML213512">
    <property type="protein sequence ID" value="TFK51064.1"/>
    <property type="molecule type" value="Genomic_DNA"/>
</dbReference>
<name>A0A5C3N0D0_9AGAM</name>
<gene>
    <name evidence="1" type="ORF">OE88DRAFT_208570</name>
</gene>
<dbReference type="AlphaFoldDB" id="A0A5C3N0D0"/>
<organism evidence="1 2">
    <name type="scientific">Heliocybe sulcata</name>
    <dbReference type="NCBI Taxonomy" id="5364"/>
    <lineage>
        <taxon>Eukaryota</taxon>
        <taxon>Fungi</taxon>
        <taxon>Dikarya</taxon>
        <taxon>Basidiomycota</taxon>
        <taxon>Agaricomycotina</taxon>
        <taxon>Agaricomycetes</taxon>
        <taxon>Gloeophyllales</taxon>
        <taxon>Gloeophyllaceae</taxon>
        <taxon>Heliocybe</taxon>
    </lineage>
</organism>
<sequence>MRRQLARVDFPADVSSVNPSRRGTGLQGDQRRTIEKLAVGRSVETPHVLVDRRQTQLGDYRMEGRLKAAIGGKFFEKRYTALITCASLRREMYRHRCTEFKMDTDRTLAALLHSGQNPPFFREHRQPRIATTMIWFRPCSSQTIDCLRYASNTLGVAKLRYDRVKGRTACDIWTRRRTPILEPFVFVR</sequence>
<reference evidence="1 2" key="1">
    <citation type="journal article" date="2019" name="Nat. Ecol. Evol.">
        <title>Megaphylogeny resolves global patterns of mushroom evolution.</title>
        <authorList>
            <person name="Varga T."/>
            <person name="Krizsan K."/>
            <person name="Foldi C."/>
            <person name="Dima B."/>
            <person name="Sanchez-Garcia M."/>
            <person name="Sanchez-Ramirez S."/>
            <person name="Szollosi G.J."/>
            <person name="Szarkandi J.G."/>
            <person name="Papp V."/>
            <person name="Albert L."/>
            <person name="Andreopoulos W."/>
            <person name="Angelini C."/>
            <person name="Antonin V."/>
            <person name="Barry K.W."/>
            <person name="Bougher N.L."/>
            <person name="Buchanan P."/>
            <person name="Buyck B."/>
            <person name="Bense V."/>
            <person name="Catcheside P."/>
            <person name="Chovatia M."/>
            <person name="Cooper J."/>
            <person name="Damon W."/>
            <person name="Desjardin D."/>
            <person name="Finy P."/>
            <person name="Geml J."/>
            <person name="Haridas S."/>
            <person name="Hughes K."/>
            <person name="Justo A."/>
            <person name="Karasinski D."/>
            <person name="Kautmanova I."/>
            <person name="Kiss B."/>
            <person name="Kocsube S."/>
            <person name="Kotiranta H."/>
            <person name="LaButti K.M."/>
            <person name="Lechner B.E."/>
            <person name="Liimatainen K."/>
            <person name="Lipzen A."/>
            <person name="Lukacs Z."/>
            <person name="Mihaltcheva S."/>
            <person name="Morgado L.N."/>
            <person name="Niskanen T."/>
            <person name="Noordeloos M.E."/>
            <person name="Ohm R.A."/>
            <person name="Ortiz-Santana B."/>
            <person name="Ovrebo C."/>
            <person name="Racz N."/>
            <person name="Riley R."/>
            <person name="Savchenko A."/>
            <person name="Shiryaev A."/>
            <person name="Soop K."/>
            <person name="Spirin V."/>
            <person name="Szebenyi C."/>
            <person name="Tomsovsky M."/>
            <person name="Tulloss R.E."/>
            <person name="Uehling J."/>
            <person name="Grigoriev I.V."/>
            <person name="Vagvolgyi C."/>
            <person name="Papp T."/>
            <person name="Martin F.M."/>
            <person name="Miettinen O."/>
            <person name="Hibbett D.S."/>
            <person name="Nagy L.G."/>
        </authorList>
    </citation>
    <scope>NUCLEOTIDE SEQUENCE [LARGE SCALE GENOMIC DNA]</scope>
    <source>
        <strain evidence="1 2">OMC1185</strain>
    </source>
</reference>
<accession>A0A5C3N0D0</accession>
<evidence type="ECO:0000313" key="1">
    <source>
        <dbReference type="EMBL" id="TFK51064.1"/>
    </source>
</evidence>
<dbReference type="Proteomes" id="UP000305948">
    <property type="component" value="Unassembled WGS sequence"/>
</dbReference>
<keyword evidence="2" id="KW-1185">Reference proteome</keyword>